<name>A0ABD3WW31_SINWO</name>
<feature type="domain" description="Cadherin" evidence="10">
    <location>
        <begin position="1531"/>
        <end position="1645"/>
    </location>
</feature>
<keyword evidence="6 8" id="KW-0472">Membrane</keyword>
<sequence length="1795" mass="197044">MGKIVVLLLLIDTLIHTTLSQSNLGPRFLELATDKIDGNLKDRLQRVGIDENLPEGVYLGRLSATDPDSPVLTYYSDTGQGSPVKVNEMTGDVYTLEPLNYELSGSGQTTNDVSVTFRVRDNAGNEASTTYKITVNDVNDQTPVFTTNILKFSVPESAPNGTTVFSVTVVDADSPKYNNFNVTCVNNNGTERVSCDIFEIKNVGIDSGKKRIDIVTRTLIDFEAIQLTSNVLTLEASDGQLKSRINVLYDILDTQDTPPVFDFLPYGFQVYENTPIGTPVFATIAAHDGDTGSPNPIVLSLNETNLPSALKGLFALNSTFLMANKVSYQAPLLVAGNIDRESLTSYLPTINLNVVATEINPNGSMGATTTTSAAITILDVDDNGPRFDKSNYIVYVPEQDKSTSASDIVPGFSFFITDPDGVTFNEYNVTIREQTYPGTFSLDTSSSSGTTTFYLKIDRNDRMNYDDPSYRTQLIKIEAFDTHNSALRSSATVTVSLTDVNDNEPEFSVASAKVTVRENALVGDSLGINLTATDKDSGLNGQIEYQLKGTGVNKFKVNPVTGIITVAETLNYEDASFYTLIFIAKDKGTPSLEKSITLDIEVLNVNDLGPVFASTYQTVVTESSTTLLIPVTVQAVDQESGTNVTYQIVGGNPSPPAFVIDLRGGNLSMIRNVSFDETPNKTGYFELIVRATDSDIPAQSTDTKIIIQVRDENNNYPIFTSPVYRAPINETAPGGTSVLTVMATDADSGSNGQVLYYIRAGSQSDFVIGNNDGVIRVSSRAQLDYDVKNTYNITIVAQDQGNPVLSSTATAIVNLIDSNNKPPVFNVSVYLFQIPDDSTNGSSVGRVLATDVDSNSLLNFDIIQSTVQAKDQSGNDVTNSGAFDARNAFVIGQTDGIIRTNRLLSRELAENVNFKVRVTDVRGVSGIQTATASVIITILGILDPRPYFASPWTRNNPVYTLSRPENPTVNWTLTPLYATDPEKIAPVTLFTEVPGSDPGDYFQVEGNVVKVIKQIDYEVVKNLSLAVVAYSSNGATATATIKLEILDINDNAPEFTEKSYVFYASENLRNPNEIGSIYAIDKDSGSYAEMVFSLSGAESETFVVFTLNARQAYITVGQGFQLDFETRTQYNLILTATDNPRAQLSNEKLQNSVPVTIYITDENDNIPIFKQTSYDFSVVESYSADQNAGVVIADDLDQGDNGRVSYFLANQNEPGLEWFSVRTAVQGDFRVGQIYTRIALTGAASNSPYIIHIVAQDNGHSITQSSTVVVTISVTTGILDKRPAWDGFMPTAVTIPENLPIGREVALAKAYPRTTNSSIVYSFLTTGDLRGDSFKFNINKSTGVISVAQPLDREVQEVYDLIIVATDSQNSTYTNSRLLTVTLSDVNDNNPLYTSCPNRVYRVPERVNISEGIKPRTFIFQARACDPDIIENAVIYEFYTPAGDPLCQSSYTQMFALDQTTGNITTSALLDRETQDQYLLCIEAKPRVPAVTGRRRRAINETAIRLRKNSDTVLYLLITLTDINDNGPVFTEKSLSAVIFENPDPTVIAVEAVDRDLYPNNRVRYSIQSVTFTKNFIKSTSNGAFNINPDTGIITVGYSFYRDFYGGYFEISVRADDYFGNQNPYDSVKVMVYIAKDNDLVRVVFNDIAGDDVTKKVSNMISELNSVELGITYSVEKISYHNRGSNQDPDYSRTDVCMVIINDGTVMDSVSGAKRLNSDKLMKIVSKYGAMEPGPCEQANSNYPEGWRAYWWVLVAFAIFIFVVTLLLIILICCLYSNYKKYMDTRRTYMVEPGM</sequence>
<accession>A0ABD3WW31</accession>
<keyword evidence="9" id="KW-0732">Signal</keyword>
<feature type="signal peptide" evidence="9">
    <location>
        <begin position="1"/>
        <end position="20"/>
    </location>
</feature>
<dbReference type="PROSITE" id="PS00232">
    <property type="entry name" value="CADHERIN_1"/>
    <property type="match status" value="5"/>
</dbReference>
<evidence type="ECO:0000313" key="11">
    <source>
        <dbReference type="EMBL" id="KAL3876983.1"/>
    </source>
</evidence>
<evidence type="ECO:0000256" key="3">
    <source>
        <dbReference type="ARBA" id="ARBA00022737"/>
    </source>
</evidence>
<evidence type="ECO:0000256" key="7">
    <source>
        <dbReference type="PROSITE-ProRule" id="PRU00043"/>
    </source>
</evidence>
<feature type="domain" description="Cadherin" evidence="10">
    <location>
        <begin position="262"/>
        <end position="387"/>
    </location>
</feature>
<dbReference type="Gene3D" id="2.60.40.60">
    <property type="entry name" value="Cadherins"/>
    <property type="match status" value="14"/>
</dbReference>
<comment type="caution">
    <text evidence="11">The sequence shown here is derived from an EMBL/GenBank/DDBJ whole genome shotgun (WGS) entry which is preliminary data.</text>
</comment>
<dbReference type="FunFam" id="2.60.40.60:FF:000015">
    <property type="entry name" value="FAT atypical cadherin 1"/>
    <property type="match status" value="1"/>
</dbReference>
<evidence type="ECO:0000256" key="9">
    <source>
        <dbReference type="SAM" id="SignalP"/>
    </source>
</evidence>
<dbReference type="GO" id="GO:0016020">
    <property type="term" value="C:membrane"/>
    <property type="evidence" value="ECO:0007669"/>
    <property type="project" value="UniProtKB-SubCell"/>
</dbReference>
<keyword evidence="2 8" id="KW-0812">Transmembrane</keyword>
<evidence type="ECO:0000256" key="8">
    <source>
        <dbReference type="SAM" id="Phobius"/>
    </source>
</evidence>
<comment type="subcellular location">
    <subcellularLocation>
        <location evidence="1">Membrane</location>
    </subcellularLocation>
</comment>
<keyword evidence="12" id="KW-1185">Reference proteome</keyword>
<feature type="domain" description="Cadherin" evidence="10">
    <location>
        <begin position="41"/>
        <end position="145"/>
    </location>
</feature>
<keyword evidence="4 7" id="KW-0106">Calcium</keyword>
<dbReference type="SUPFAM" id="SSF49313">
    <property type="entry name" value="Cadherin-like"/>
    <property type="match status" value="14"/>
</dbReference>
<dbReference type="CDD" id="cd11304">
    <property type="entry name" value="Cadherin_repeat"/>
    <property type="match status" value="13"/>
</dbReference>
<evidence type="ECO:0000256" key="6">
    <source>
        <dbReference type="ARBA" id="ARBA00023136"/>
    </source>
</evidence>
<keyword evidence="5 8" id="KW-1133">Transmembrane helix</keyword>
<proteinExistence type="predicted"/>
<dbReference type="Pfam" id="PF00028">
    <property type="entry name" value="Cadherin"/>
    <property type="match status" value="9"/>
</dbReference>
<evidence type="ECO:0000256" key="2">
    <source>
        <dbReference type="ARBA" id="ARBA00022692"/>
    </source>
</evidence>
<evidence type="ECO:0000256" key="4">
    <source>
        <dbReference type="ARBA" id="ARBA00022837"/>
    </source>
</evidence>
<evidence type="ECO:0000259" key="10">
    <source>
        <dbReference type="PROSITE" id="PS50268"/>
    </source>
</evidence>
<evidence type="ECO:0000313" key="12">
    <source>
        <dbReference type="Proteomes" id="UP001634394"/>
    </source>
</evidence>
<feature type="chain" id="PRO_5044773367" description="Cadherin domain-containing protein" evidence="9">
    <location>
        <begin position="21"/>
        <end position="1795"/>
    </location>
</feature>
<gene>
    <name evidence="11" type="ORF">ACJMK2_034753</name>
</gene>
<feature type="domain" description="Cadherin" evidence="10">
    <location>
        <begin position="720"/>
        <end position="825"/>
    </location>
</feature>
<dbReference type="InterPro" id="IPR002126">
    <property type="entry name" value="Cadherin-like_dom"/>
</dbReference>
<dbReference type="EMBL" id="JBJQND010000005">
    <property type="protein sequence ID" value="KAL3876983.1"/>
    <property type="molecule type" value="Genomic_DNA"/>
</dbReference>
<feature type="domain" description="Cadherin" evidence="10">
    <location>
        <begin position="612"/>
        <end position="719"/>
    </location>
</feature>
<feature type="domain" description="Cadherin" evidence="10">
    <location>
        <begin position="955"/>
        <end position="1055"/>
    </location>
</feature>
<feature type="domain" description="Cadherin" evidence="10">
    <location>
        <begin position="1056"/>
        <end position="1169"/>
    </location>
</feature>
<feature type="domain" description="Cadherin" evidence="10">
    <location>
        <begin position="1170"/>
        <end position="1285"/>
    </location>
</feature>
<reference evidence="11 12" key="1">
    <citation type="submission" date="2024-11" db="EMBL/GenBank/DDBJ databases">
        <title>Chromosome-level genome assembly of the freshwater bivalve Anodonta woodiana.</title>
        <authorList>
            <person name="Chen X."/>
        </authorList>
    </citation>
    <scope>NUCLEOTIDE SEQUENCE [LARGE SCALE GENOMIC DNA]</scope>
    <source>
        <strain evidence="11">MN2024</strain>
        <tissue evidence="11">Gills</tissue>
    </source>
</reference>
<dbReference type="PANTHER" id="PTHR24026">
    <property type="entry name" value="FAT ATYPICAL CADHERIN-RELATED"/>
    <property type="match status" value="1"/>
</dbReference>
<feature type="domain" description="Cadherin" evidence="10">
    <location>
        <begin position="826"/>
        <end position="948"/>
    </location>
</feature>
<dbReference type="InterPro" id="IPR015919">
    <property type="entry name" value="Cadherin-like_sf"/>
</dbReference>
<feature type="domain" description="Cadherin" evidence="10">
    <location>
        <begin position="388"/>
        <end position="507"/>
    </location>
</feature>
<protein>
    <recommendedName>
        <fullName evidence="10">Cadherin domain-containing protein</fullName>
    </recommendedName>
</protein>
<feature type="domain" description="Cadherin" evidence="10">
    <location>
        <begin position="1401"/>
        <end position="1530"/>
    </location>
</feature>
<dbReference type="GO" id="GO:0005509">
    <property type="term" value="F:calcium ion binding"/>
    <property type="evidence" value="ECO:0007669"/>
    <property type="project" value="UniProtKB-UniRule"/>
</dbReference>
<feature type="domain" description="Cadherin" evidence="10">
    <location>
        <begin position="146"/>
        <end position="261"/>
    </location>
</feature>
<dbReference type="InterPro" id="IPR020894">
    <property type="entry name" value="Cadherin_CS"/>
</dbReference>
<keyword evidence="3" id="KW-0677">Repeat</keyword>
<dbReference type="PANTHER" id="PTHR24026:SF133">
    <property type="entry name" value="CADHERIN-RELATED FAMILY MEMBER 2"/>
    <property type="match status" value="1"/>
</dbReference>
<dbReference type="PROSITE" id="PS50268">
    <property type="entry name" value="CADHERIN_2"/>
    <property type="match status" value="14"/>
</dbReference>
<dbReference type="PRINTS" id="PR00205">
    <property type="entry name" value="CADHERIN"/>
</dbReference>
<dbReference type="SMART" id="SM00112">
    <property type="entry name" value="CA"/>
    <property type="match status" value="14"/>
</dbReference>
<organism evidence="11 12">
    <name type="scientific">Sinanodonta woodiana</name>
    <name type="common">Chinese pond mussel</name>
    <name type="synonym">Anodonta woodiana</name>
    <dbReference type="NCBI Taxonomy" id="1069815"/>
    <lineage>
        <taxon>Eukaryota</taxon>
        <taxon>Metazoa</taxon>
        <taxon>Spiralia</taxon>
        <taxon>Lophotrochozoa</taxon>
        <taxon>Mollusca</taxon>
        <taxon>Bivalvia</taxon>
        <taxon>Autobranchia</taxon>
        <taxon>Heteroconchia</taxon>
        <taxon>Palaeoheterodonta</taxon>
        <taxon>Unionida</taxon>
        <taxon>Unionoidea</taxon>
        <taxon>Unionidae</taxon>
        <taxon>Unioninae</taxon>
        <taxon>Sinanodonta</taxon>
    </lineage>
</organism>
<feature type="transmembrane region" description="Helical" evidence="8">
    <location>
        <begin position="1749"/>
        <end position="1777"/>
    </location>
</feature>
<feature type="domain" description="Cadherin" evidence="10">
    <location>
        <begin position="1287"/>
        <end position="1393"/>
    </location>
</feature>
<evidence type="ECO:0000256" key="5">
    <source>
        <dbReference type="ARBA" id="ARBA00022989"/>
    </source>
</evidence>
<evidence type="ECO:0000256" key="1">
    <source>
        <dbReference type="ARBA" id="ARBA00004370"/>
    </source>
</evidence>
<dbReference type="Proteomes" id="UP001634394">
    <property type="component" value="Unassembled WGS sequence"/>
</dbReference>
<feature type="domain" description="Cadherin" evidence="10">
    <location>
        <begin position="508"/>
        <end position="612"/>
    </location>
</feature>
<dbReference type="FunFam" id="2.60.40.60:FF:000020">
    <property type="entry name" value="Dachsous cadherin-related 1b"/>
    <property type="match status" value="1"/>
</dbReference>